<dbReference type="EMBL" id="PVTF01000002">
    <property type="protein sequence ID" value="PRY45189.1"/>
    <property type="molecule type" value="Genomic_DNA"/>
</dbReference>
<protein>
    <submittedName>
        <fullName evidence="1">Alpha-aminoadipate carrier protein LysW</fullName>
    </submittedName>
</protein>
<dbReference type="InterPro" id="IPR005906">
    <property type="entry name" value="LysW"/>
</dbReference>
<keyword evidence="2" id="KW-1185">Reference proteome</keyword>
<accession>A0A2T0THU1</accession>
<evidence type="ECO:0000313" key="2">
    <source>
        <dbReference type="Proteomes" id="UP000239494"/>
    </source>
</evidence>
<dbReference type="Gene3D" id="2.20.28.160">
    <property type="match status" value="1"/>
</dbReference>
<name>A0A2T0THU1_9PSEU</name>
<dbReference type="OrthoDB" id="2628219at2"/>
<proteinExistence type="predicted"/>
<sequence>MTTATASTCPDCTETVPVPDGLRVTSIVVCPGCKVELEVIALDPTEFALAPEIEEDFGE</sequence>
<comment type="caution">
    <text evidence="1">The sequence shown here is derived from an EMBL/GenBank/DDBJ whole genome shotgun (WGS) entry which is preliminary data.</text>
</comment>
<dbReference type="AlphaFoldDB" id="A0A2T0THU1"/>
<gene>
    <name evidence="1" type="ORF">CLV43_102754</name>
</gene>
<dbReference type="RefSeq" id="WP_106186715.1">
    <property type="nucleotide sequence ID" value="NZ_PVTF01000002.1"/>
</dbReference>
<reference evidence="1 2" key="1">
    <citation type="submission" date="2018-03" db="EMBL/GenBank/DDBJ databases">
        <title>Genomic Encyclopedia of Archaeal and Bacterial Type Strains, Phase II (KMG-II): from individual species to whole genera.</title>
        <authorList>
            <person name="Goeker M."/>
        </authorList>
    </citation>
    <scope>NUCLEOTIDE SEQUENCE [LARGE SCALE GENOMIC DNA]</scope>
    <source>
        <strain evidence="1 2">DSM 44720</strain>
    </source>
</reference>
<dbReference type="Proteomes" id="UP000239494">
    <property type="component" value="Unassembled WGS sequence"/>
</dbReference>
<organism evidence="1 2">
    <name type="scientific">Umezawaea tangerina</name>
    <dbReference type="NCBI Taxonomy" id="84725"/>
    <lineage>
        <taxon>Bacteria</taxon>
        <taxon>Bacillati</taxon>
        <taxon>Actinomycetota</taxon>
        <taxon>Actinomycetes</taxon>
        <taxon>Pseudonocardiales</taxon>
        <taxon>Pseudonocardiaceae</taxon>
        <taxon>Umezawaea</taxon>
    </lineage>
</organism>
<evidence type="ECO:0000313" key="1">
    <source>
        <dbReference type="EMBL" id="PRY45189.1"/>
    </source>
</evidence>
<dbReference type="Pfam" id="PF21344">
    <property type="entry name" value="Zn_ribbon_LysW"/>
    <property type="match status" value="1"/>
</dbReference>